<dbReference type="Gene3D" id="2.60.120.650">
    <property type="entry name" value="Cupin"/>
    <property type="match status" value="1"/>
</dbReference>
<dbReference type="InterPro" id="IPR003347">
    <property type="entry name" value="JmjC_dom"/>
</dbReference>
<keyword evidence="4" id="KW-1185">Reference proteome</keyword>
<proteinExistence type="predicted"/>
<evidence type="ECO:0000256" key="1">
    <source>
        <dbReference type="SAM" id="MobiDB-lite"/>
    </source>
</evidence>
<dbReference type="EMBL" id="FN648818">
    <property type="protein sequence ID" value="CBN78744.1"/>
    <property type="molecule type" value="Genomic_DNA"/>
</dbReference>
<dbReference type="OMA" id="STHNESW"/>
<dbReference type="Proteomes" id="UP000002630">
    <property type="component" value="Linkage Group LG04"/>
</dbReference>
<evidence type="ECO:0000313" key="4">
    <source>
        <dbReference type="Proteomes" id="UP000002630"/>
    </source>
</evidence>
<dbReference type="InParanoid" id="D8LQI0"/>
<protein>
    <recommendedName>
        <fullName evidence="2">JmjC domain-containing protein</fullName>
    </recommendedName>
</protein>
<dbReference type="InterPro" id="IPR050910">
    <property type="entry name" value="JMJD6_ArgDemeth/LysHydrox"/>
</dbReference>
<gene>
    <name evidence="3" type="ORF">Esi_0006_0121</name>
</gene>
<evidence type="ECO:0000259" key="2">
    <source>
        <dbReference type="PROSITE" id="PS51184"/>
    </source>
</evidence>
<evidence type="ECO:0000313" key="3">
    <source>
        <dbReference type="EMBL" id="CBN78744.1"/>
    </source>
</evidence>
<feature type="compositionally biased region" description="Basic residues" evidence="1">
    <location>
        <begin position="44"/>
        <end position="56"/>
    </location>
</feature>
<dbReference type="InterPro" id="IPR041667">
    <property type="entry name" value="Cupin_8"/>
</dbReference>
<dbReference type="SUPFAM" id="SSF51197">
    <property type="entry name" value="Clavaminate synthase-like"/>
    <property type="match status" value="1"/>
</dbReference>
<feature type="region of interest" description="Disordered" evidence="1">
    <location>
        <begin position="44"/>
        <end position="82"/>
    </location>
</feature>
<sequence>MTLVETRAFNILPQGKSPTRFQACAPPPAAAAAAVAGGARRRRRAVFSSHAKRRPRPGTLSASSADGHASSRTVDHDGDVPASLPRIDVTGLSRAQVADLVDFSRPCILTGVLSSPDCESWCDGLLQDLGEETCAFQIRDNESGRSEVFEASLMDFVKRLQDESTHNESWYLLDEHLLDFPQARPELGALLEKPQDLLGTDEFQLFPPSVRPQNLCTIVGGVGARSFLHSDPMEWMGWNVLLEGRKLWTFLPPLADLDSSLGTYRLAPNAFGSHNVSAGWQSNVDLYQHGAATASWPTAGEGQEVMQHAVSGVQEAGELVLIPPRHWHQVYHLEPSLAVASQYMDFRVRDRVFRHMLDWCGASDDVLLSSRFDALALRDQIKEVLKVALVARHGGEKGLEAFDGLDDPSH</sequence>
<feature type="domain" description="JmjC" evidence="2">
    <location>
        <begin position="182"/>
        <end position="360"/>
    </location>
</feature>
<dbReference type="EMBL" id="FN649729">
    <property type="protein sequence ID" value="CBN78744.1"/>
    <property type="molecule type" value="Genomic_DNA"/>
</dbReference>
<dbReference type="PANTHER" id="PTHR12480">
    <property type="entry name" value="ARGININE DEMETHYLASE AND LYSYL-HYDROXYLASE JMJD"/>
    <property type="match status" value="1"/>
</dbReference>
<accession>D8LQI0</accession>
<dbReference type="OrthoDB" id="47110at2759"/>
<dbReference type="Pfam" id="PF13621">
    <property type="entry name" value="Cupin_8"/>
    <property type="match status" value="1"/>
</dbReference>
<dbReference type="AlphaFoldDB" id="D8LQI0"/>
<dbReference type="eggNOG" id="ENOG502S8PH">
    <property type="taxonomic scope" value="Eukaryota"/>
</dbReference>
<reference evidence="3 4" key="1">
    <citation type="journal article" date="2010" name="Nature">
        <title>The Ectocarpus genome and the independent evolution of multicellularity in brown algae.</title>
        <authorList>
            <person name="Cock J.M."/>
            <person name="Sterck L."/>
            <person name="Rouze P."/>
            <person name="Scornet D."/>
            <person name="Allen A.E."/>
            <person name="Amoutzias G."/>
            <person name="Anthouard V."/>
            <person name="Artiguenave F."/>
            <person name="Aury J.M."/>
            <person name="Badger J.H."/>
            <person name="Beszteri B."/>
            <person name="Billiau K."/>
            <person name="Bonnet E."/>
            <person name="Bothwell J.H."/>
            <person name="Bowler C."/>
            <person name="Boyen C."/>
            <person name="Brownlee C."/>
            <person name="Carrano C.J."/>
            <person name="Charrier B."/>
            <person name="Cho G.Y."/>
            <person name="Coelho S.M."/>
            <person name="Collen J."/>
            <person name="Corre E."/>
            <person name="Da Silva C."/>
            <person name="Delage L."/>
            <person name="Delaroque N."/>
            <person name="Dittami S.M."/>
            <person name="Doulbeau S."/>
            <person name="Elias M."/>
            <person name="Farnham G."/>
            <person name="Gachon C.M."/>
            <person name="Gschloessl B."/>
            <person name="Heesch S."/>
            <person name="Jabbari K."/>
            <person name="Jubin C."/>
            <person name="Kawai H."/>
            <person name="Kimura K."/>
            <person name="Kloareg B."/>
            <person name="Kupper F.C."/>
            <person name="Lang D."/>
            <person name="Le Bail A."/>
            <person name="Leblanc C."/>
            <person name="Lerouge P."/>
            <person name="Lohr M."/>
            <person name="Lopez P.J."/>
            <person name="Martens C."/>
            <person name="Maumus F."/>
            <person name="Michel G."/>
            <person name="Miranda-Saavedra D."/>
            <person name="Morales J."/>
            <person name="Moreau H."/>
            <person name="Motomura T."/>
            <person name="Nagasato C."/>
            <person name="Napoli C.A."/>
            <person name="Nelson D.R."/>
            <person name="Nyvall-Collen P."/>
            <person name="Peters A.F."/>
            <person name="Pommier C."/>
            <person name="Potin P."/>
            <person name="Poulain J."/>
            <person name="Quesneville H."/>
            <person name="Read B."/>
            <person name="Rensing S.A."/>
            <person name="Ritter A."/>
            <person name="Rousvoal S."/>
            <person name="Samanta M."/>
            <person name="Samson G."/>
            <person name="Schroeder D.C."/>
            <person name="Segurens B."/>
            <person name="Strittmatter M."/>
            <person name="Tonon T."/>
            <person name="Tregear J.W."/>
            <person name="Valentin K."/>
            <person name="von Dassow P."/>
            <person name="Yamagishi T."/>
            <person name="Van de Peer Y."/>
            <person name="Wincker P."/>
        </authorList>
    </citation>
    <scope>NUCLEOTIDE SEQUENCE [LARGE SCALE GENOMIC DNA]</scope>
    <source>
        <strain evidence="4">Ec32 / CCAP1310/4</strain>
    </source>
</reference>
<name>D8LQI0_ECTSI</name>
<dbReference type="PROSITE" id="PS51184">
    <property type="entry name" value="JMJC"/>
    <property type="match status" value="1"/>
</dbReference>
<organism evidence="3 4">
    <name type="scientific">Ectocarpus siliculosus</name>
    <name type="common">Brown alga</name>
    <name type="synonym">Conferva siliculosa</name>
    <dbReference type="NCBI Taxonomy" id="2880"/>
    <lineage>
        <taxon>Eukaryota</taxon>
        <taxon>Sar</taxon>
        <taxon>Stramenopiles</taxon>
        <taxon>Ochrophyta</taxon>
        <taxon>PX clade</taxon>
        <taxon>Phaeophyceae</taxon>
        <taxon>Ectocarpales</taxon>
        <taxon>Ectocarpaceae</taxon>
        <taxon>Ectocarpus</taxon>
    </lineage>
</organism>
<dbReference type="STRING" id="2880.D8LQI0"/>